<evidence type="ECO:0000313" key="7">
    <source>
        <dbReference type="EMBL" id="KAF2020889.1"/>
    </source>
</evidence>
<evidence type="ECO:0000256" key="6">
    <source>
        <dbReference type="ARBA" id="ARBA00023453"/>
    </source>
</evidence>
<dbReference type="Gene3D" id="3.40.50.150">
    <property type="entry name" value="Vaccinia Virus protein VP39"/>
    <property type="match status" value="1"/>
</dbReference>
<reference evidence="7" key="1">
    <citation type="journal article" date="2020" name="Stud. Mycol.">
        <title>101 Dothideomycetes genomes: a test case for predicting lifestyles and emergence of pathogens.</title>
        <authorList>
            <person name="Haridas S."/>
            <person name="Albert R."/>
            <person name="Binder M."/>
            <person name="Bloem J."/>
            <person name="Labutti K."/>
            <person name="Salamov A."/>
            <person name="Andreopoulos B."/>
            <person name="Baker S."/>
            <person name="Barry K."/>
            <person name="Bills G."/>
            <person name="Bluhm B."/>
            <person name="Cannon C."/>
            <person name="Castanera R."/>
            <person name="Culley D."/>
            <person name="Daum C."/>
            <person name="Ezra D."/>
            <person name="Gonzalez J."/>
            <person name="Henrissat B."/>
            <person name="Kuo A."/>
            <person name="Liang C."/>
            <person name="Lipzen A."/>
            <person name="Lutzoni F."/>
            <person name="Magnuson J."/>
            <person name="Mondo S."/>
            <person name="Nolan M."/>
            <person name="Ohm R."/>
            <person name="Pangilinan J."/>
            <person name="Park H.-J."/>
            <person name="Ramirez L."/>
            <person name="Alfaro M."/>
            <person name="Sun H."/>
            <person name="Tritt A."/>
            <person name="Yoshinaga Y."/>
            <person name="Zwiers L.-H."/>
            <person name="Turgeon B."/>
            <person name="Goodwin S."/>
            <person name="Spatafora J."/>
            <person name="Crous P."/>
            <person name="Grigoriev I."/>
        </authorList>
    </citation>
    <scope>NUCLEOTIDE SEQUENCE</scope>
    <source>
        <strain evidence="7">CBS 175.79</strain>
    </source>
</reference>
<keyword evidence="2" id="KW-0489">Methyltransferase</keyword>
<dbReference type="PANTHER" id="PTHR43836">
    <property type="entry name" value="CATECHOL O-METHYLTRANSFERASE 1-RELATED"/>
    <property type="match status" value="1"/>
</dbReference>
<keyword evidence="5" id="KW-0128">Catecholamine metabolism</keyword>
<gene>
    <name evidence="7" type="ORF">BU24DRAFT_469667</name>
</gene>
<dbReference type="GeneID" id="54290020"/>
<dbReference type="GO" id="GO:0032259">
    <property type="term" value="P:methylation"/>
    <property type="evidence" value="ECO:0007669"/>
    <property type="project" value="UniProtKB-KW"/>
</dbReference>
<accession>A0A6A5Y6G7</accession>
<dbReference type="InterPro" id="IPR029063">
    <property type="entry name" value="SAM-dependent_MTases_sf"/>
</dbReference>
<dbReference type="GO" id="GO:0006584">
    <property type="term" value="P:catecholamine metabolic process"/>
    <property type="evidence" value="ECO:0007669"/>
    <property type="project" value="UniProtKB-KW"/>
</dbReference>
<dbReference type="AlphaFoldDB" id="A0A6A5Y6G7"/>
<name>A0A6A5Y6G7_9PLEO</name>
<dbReference type="Pfam" id="PF13578">
    <property type="entry name" value="Methyltransf_24"/>
    <property type="match status" value="1"/>
</dbReference>
<dbReference type="RefSeq" id="XP_033389228.1">
    <property type="nucleotide sequence ID" value="XM_033532623.1"/>
</dbReference>
<dbReference type="EMBL" id="ML978066">
    <property type="protein sequence ID" value="KAF2020889.1"/>
    <property type="molecule type" value="Genomic_DNA"/>
</dbReference>
<dbReference type="PROSITE" id="PS51682">
    <property type="entry name" value="SAM_OMT_I"/>
    <property type="match status" value="1"/>
</dbReference>
<keyword evidence="3" id="KW-0808">Transferase</keyword>
<sequence>MASSNATEKVGSYVWHGDGREEAVLNHVLQHPNIEKMRANPAAVLSEIDKWVEDNKILMTIGPVKGNLVTEVIVRSKPEVMVELGCYIGYSAIKFGAAVRAAGGKQYFSLESNARYAAIASTLVELAGLKDFVKIVVGSSSESLQNLDITEFAPKIGVLFIDHAESLYLTDLKIAESRSLLDKKSHVIADNVRGPDSRSYLDWVNGESPPSRYKSELMDFVLATGDPDGIIFSQQL</sequence>
<dbReference type="GO" id="GO:0008171">
    <property type="term" value="F:O-methyltransferase activity"/>
    <property type="evidence" value="ECO:0007669"/>
    <property type="project" value="InterPro"/>
</dbReference>
<proteinExistence type="inferred from homology"/>
<dbReference type="EC" id="2.1.1.6" evidence="1"/>
<evidence type="ECO:0000256" key="1">
    <source>
        <dbReference type="ARBA" id="ARBA00012880"/>
    </source>
</evidence>
<evidence type="ECO:0000313" key="8">
    <source>
        <dbReference type="Proteomes" id="UP000799778"/>
    </source>
</evidence>
<dbReference type="PANTHER" id="PTHR43836:SF2">
    <property type="entry name" value="CATECHOL O-METHYLTRANSFERASE 1-RELATED"/>
    <property type="match status" value="1"/>
</dbReference>
<dbReference type="SUPFAM" id="SSF53335">
    <property type="entry name" value="S-adenosyl-L-methionine-dependent methyltransferases"/>
    <property type="match status" value="1"/>
</dbReference>
<keyword evidence="4" id="KW-0949">S-adenosyl-L-methionine</keyword>
<dbReference type="Proteomes" id="UP000799778">
    <property type="component" value="Unassembled WGS sequence"/>
</dbReference>
<keyword evidence="8" id="KW-1185">Reference proteome</keyword>
<evidence type="ECO:0000256" key="2">
    <source>
        <dbReference type="ARBA" id="ARBA00022603"/>
    </source>
</evidence>
<dbReference type="OrthoDB" id="186626at2759"/>
<evidence type="ECO:0000256" key="3">
    <source>
        <dbReference type="ARBA" id="ARBA00022679"/>
    </source>
</evidence>
<dbReference type="InterPro" id="IPR002935">
    <property type="entry name" value="SAM_O-MeTrfase"/>
</dbReference>
<evidence type="ECO:0000256" key="4">
    <source>
        <dbReference type="ARBA" id="ARBA00022691"/>
    </source>
</evidence>
<comment type="similarity">
    <text evidence="6">Belongs to the class I-like SAM-binding methyltransferase superfamily. Cation-dependent O-methyltransferase family.</text>
</comment>
<evidence type="ECO:0000256" key="5">
    <source>
        <dbReference type="ARBA" id="ARBA00022939"/>
    </source>
</evidence>
<organism evidence="7 8">
    <name type="scientific">Aaosphaeria arxii CBS 175.79</name>
    <dbReference type="NCBI Taxonomy" id="1450172"/>
    <lineage>
        <taxon>Eukaryota</taxon>
        <taxon>Fungi</taxon>
        <taxon>Dikarya</taxon>
        <taxon>Ascomycota</taxon>
        <taxon>Pezizomycotina</taxon>
        <taxon>Dothideomycetes</taxon>
        <taxon>Pleosporomycetidae</taxon>
        <taxon>Pleosporales</taxon>
        <taxon>Pleosporales incertae sedis</taxon>
        <taxon>Aaosphaeria</taxon>
    </lineage>
</organism>
<protein>
    <recommendedName>
        <fullName evidence="1">catechol O-methyltransferase</fullName>
        <ecNumber evidence="1">2.1.1.6</ecNumber>
    </recommendedName>
</protein>